<evidence type="ECO:0000256" key="1">
    <source>
        <dbReference type="ARBA" id="ARBA00022723"/>
    </source>
</evidence>
<gene>
    <name evidence="7" type="ORF">F511_18928</name>
</gene>
<dbReference type="Pfam" id="PF00564">
    <property type="entry name" value="PB1"/>
    <property type="match status" value="1"/>
</dbReference>
<evidence type="ECO:0000313" key="7">
    <source>
        <dbReference type="EMBL" id="KZV25644.1"/>
    </source>
</evidence>
<dbReference type="OrthoDB" id="661148at2759"/>
<dbReference type="PANTHER" id="PTHR20930">
    <property type="entry name" value="OVARIAN CARCINOMA ANTIGEN CA125-RELATED"/>
    <property type="match status" value="1"/>
</dbReference>
<dbReference type="Pfam" id="PF16158">
    <property type="entry name" value="N_BRCA1_IG"/>
    <property type="match status" value="1"/>
</dbReference>
<name>A0A2Z7AUT3_9LAMI</name>
<dbReference type="PROSITE" id="PS50135">
    <property type="entry name" value="ZF_ZZ_2"/>
    <property type="match status" value="1"/>
</dbReference>
<evidence type="ECO:0000256" key="4">
    <source>
        <dbReference type="PROSITE-ProRule" id="PRU00228"/>
    </source>
</evidence>
<organism evidence="7 8">
    <name type="scientific">Dorcoceras hygrometricum</name>
    <dbReference type="NCBI Taxonomy" id="472368"/>
    <lineage>
        <taxon>Eukaryota</taxon>
        <taxon>Viridiplantae</taxon>
        <taxon>Streptophyta</taxon>
        <taxon>Embryophyta</taxon>
        <taxon>Tracheophyta</taxon>
        <taxon>Spermatophyta</taxon>
        <taxon>Magnoliopsida</taxon>
        <taxon>eudicotyledons</taxon>
        <taxon>Gunneridae</taxon>
        <taxon>Pentapetalae</taxon>
        <taxon>asterids</taxon>
        <taxon>lamiids</taxon>
        <taxon>Lamiales</taxon>
        <taxon>Gesneriaceae</taxon>
        <taxon>Didymocarpoideae</taxon>
        <taxon>Trichosporeae</taxon>
        <taxon>Loxocarpinae</taxon>
        <taxon>Dorcoceras</taxon>
    </lineage>
</organism>
<dbReference type="InterPro" id="IPR032350">
    <property type="entry name" value="Nbr1_FW"/>
</dbReference>
<dbReference type="PROSITE" id="PS51745">
    <property type="entry name" value="PB1"/>
    <property type="match status" value="1"/>
</dbReference>
<accession>A0A2Z7AUT3</accession>
<dbReference type="AlphaFoldDB" id="A0A2Z7AUT3"/>
<dbReference type="CDD" id="cd14947">
    <property type="entry name" value="NBR1_like"/>
    <property type="match status" value="1"/>
</dbReference>
<evidence type="ECO:0000256" key="3">
    <source>
        <dbReference type="ARBA" id="ARBA00022833"/>
    </source>
</evidence>
<dbReference type="SUPFAM" id="SSF57850">
    <property type="entry name" value="RING/U-box"/>
    <property type="match status" value="1"/>
</dbReference>
<dbReference type="Gene3D" id="3.30.60.90">
    <property type="match status" value="1"/>
</dbReference>
<dbReference type="SMART" id="SM00291">
    <property type="entry name" value="ZnF_ZZ"/>
    <property type="match status" value="1"/>
</dbReference>
<evidence type="ECO:0008006" key="9">
    <source>
        <dbReference type="Google" id="ProtNLM"/>
    </source>
</evidence>
<evidence type="ECO:0000259" key="6">
    <source>
        <dbReference type="PROSITE" id="PS51745"/>
    </source>
</evidence>
<keyword evidence="3" id="KW-0862">Zinc</keyword>
<keyword evidence="1" id="KW-0479">Metal-binding</keyword>
<dbReference type="Gene3D" id="3.10.20.90">
    <property type="entry name" value="Phosphatidylinositol 3-kinase Catalytic Subunit, Chain A, domain 1"/>
    <property type="match status" value="1"/>
</dbReference>
<dbReference type="PROSITE" id="PS01357">
    <property type="entry name" value="ZF_ZZ_1"/>
    <property type="match status" value="1"/>
</dbReference>
<dbReference type="PANTHER" id="PTHR20930:SF0">
    <property type="entry name" value="PROTEIN ILRUN"/>
    <property type="match status" value="1"/>
</dbReference>
<keyword evidence="2 4" id="KW-0863">Zinc-finger</keyword>
<feature type="domain" description="PB1" evidence="6">
    <location>
        <begin position="1"/>
        <end position="84"/>
    </location>
</feature>
<evidence type="ECO:0000256" key="2">
    <source>
        <dbReference type="ARBA" id="ARBA00022771"/>
    </source>
</evidence>
<dbReference type="InterPro" id="IPR000433">
    <property type="entry name" value="Znf_ZZ"/>
</dbReference>
<dbReference type="InterPro" id="IPR013783">
    <property type="entry name" value="Ig-like_fold"/>
</dbReference>
<dbReference type="InterPro" id="IPR000270">
    <property type="entry name" value="PB1_dom"/>
</dbReference>
<dbReference type="InterPro" id="IPR043145">
    <property type="entry name" value="Znf_ZZ_sf"/>
</dbReference>
<dbReference type="SUPFAM" id="SSF54277">
    <property type="entry name" value="CAD &amp; PB1 domains"/>
    <property type="match status" value="1"/>
</dbReference>
<protein>
    <recommendedName>
        <fullName evidence="9">ZZ-type domain-containing protein</fullName>
    </recommendedName>
</protein>
<feature type="domain" description="ZZ-type" evidence="5">
    <location>
        <begin position="359"/>
        <end position="409"/>
    </location>
</feature>
<dbReference type="Gene3D" id="2.60.40.10">
    <property type="entry name" value="Immunoglobulins"/>
    <property type="match status" value="1"/>
</dbReference>
<dbReference type="SMART" id="SM00666">
    <property type="entry name" value="PB1"/>
    <property type="match status" value="1"/>
</dbReference>
<dbReference type="InterPro" id="IPR053793">
    <property type="entry name" value="PB1-like"/>
</dbReference>
<dbReference type="Pfam" id="PF00569">
    <property type="entry name" value="ZZ"/>
    <property type="match status" value="1"/>
</dbReference>
<evidence type="ECO:0000313" key="8">
    <source>
        <dbReference type="Proteomes" id="UP000250235"/>
    </source>
</evidence>
<keyword evidence="8" id="KW-1185">Reference proteome</keyword>
<dbReference type="Proteomes" id="UP000250235">
    <property type="component" value="Unassembled WGS sequence"/>
</dbReference>
<sequence length="639" mass="70327">MSLQIKYQETLRRFHVRVTDEKIDLDVDRLWEKLHSLFNLTPDTELILTYIDEDGDEVALVDDDDLRDVGKQALDPLRITVKLNSEKIGTQRCSSGSSTPLRALCLQSPSRKGLEVLKTVPDPVYGAVLKLSTDLASKASSSASGFAELIDYFSKVSLTYLSHCTDSQHTRQTMIQSDVSGMALAAGETKNLGPAMVGHALIAETEVVQDEVTEKEKAVDERIEKMKPCLTTSHLSPVGDTEWFIGKSSNFPTEKATNKQDANIEPYPCSFHALDPIKGDHVGGRAKSLIPQSFGHMWAPYPRPIKVPEFCSSPGPKDVHSIPSIPVERASGFRCHPASKAGISSGRSTRNVDSFHVFHCGIFCDGCGVHPITGPRFKSKVEDNYDLCMICFAEMGNASDYIRMDHPVIYPHHVLYDSCAKDRDPASSPDCMGYKVKSCLSKMDSCFIKDVNITNDTVMAPSTPFTKIWRLKNNGIVVWPRKTVILWIGGDELSNDLSVELQIPASGLAINQELDVAVDCIAPELPRKVQFLLGIGFPLWPKVVACVAARPQETVRIFNLNLPPLSSSCLNDPETSDTSVESSCVPSAASEDEGMSFKSAYLSEDVSTMGDDSLDLDDVSEFSEWDPIPDELLLDALRF</sequence>
<proteinExistence type="predicted"/>
<dbReference type="EMBL" id="KV011845">
    <property type="protein sequence ID" value="KZV25644.1"/>
    <property type="molecule type" value="Genomic_DNA"/>
</dbReference>
<dbReference type="GO" id="GO:0008270">
    <property type="term" value="F:zinc ion binding"/>
    <property type="evidence" value="ECO:0007669"/>
    <property type="project" value="UniProtKB-KW"/>
</dbReference>
<reference evidence="7 8" key="1">
    <citation type="journal article" date="2015" name="Proc. Natl. Acad. Sci. U.S.A.">
        <title>The resurrection genome of Boea hygrometrica: A blueprint for survival of dehydration.</title>
        <authorList>
            <person name="Xiao L."/>
            <person name="Yang G."/>
            <person name="Zhang L."/>
            <person name="Yang X."/>
            <person name="Zhao S."/>
            <person name="Ji Z."/>
            <person name="Zhou Q."/>
            <person name="Hu M."/>
            <person name="Wang Y."/>
            <person name="Chen M."/>
            <person name="Xu Y."/>
            <person name="Jin H."/>
            <person name="Xiao X."/>
            <person name="Hu G."/>
            <person name="Bao F."/>
            <person name="Hu Y."/>
            <person name="Wan P."/>
            <person name="Li L."/>
            <person name="Deng X."/>
            <person name="Kuang T."/>
            <person name="Xiang C."/>
            <person name="Zhu J.K."/>
            <person name="Oliver M.J."/>
            <person name="He Y."/>
        </authorList>
    </citation>
    <scope>NUCLEOTIDE SEQUENCE [LARGE SCALE GENOMIC DNA]</scope>
    <source>
        <strain evidence="8">cv. XS01</strain>
    </source>
</reference>
<evidence type="ECO:0000259" key="5">
    <source>
        <dbReference type="PROSITE" id="PS50135"/>
    </source>
</evidence>